<accession>A0A448XL65</accession>
<evidence type="ECO:0000313" key="1">
    <source>
        <dbReference type="EMBL" id="VEL39305.1"/>
    </source>
</evidence>
<proteinExistence type="predicted"/>
<evidence type="ECO:0000313" key="2">
    <source>
        <dbReference type="Proteomes" id="UP000784294"/>
    </source>
</evidence>
<gene>
    <name evidence="1" type="ORF">PXEA_LOCUS32745</name>
</gene>
<reference evidence="1" key="1">
    <citation type="submission" date="2018-11" db="EMBL/GenBank/DDBJ databases">
        <authorList>
            <consortium name="Pathogen Informatics"/>
        </authorList>
    </citation>
    <scope>NUCLEOTIDE SEQUENCE</scope>
</reference>
<protein>
    <submittedName>
        <fullName evidence="1">Uncharacterized protein</fullName>
    </submittedName>
</protein>
<keyword evidence="2" id="KW-1185">Reference proteome</keyword>
<organism evidence="1 2">
    <name type="scientific">Protopolystoma xenopodis</name>
    <dbReference type="NCBI Taxonomy" id="117903"/>
    <lineage>
        <taxon>Eukaryota</taxon>
        <taxon>Metazoa</taxon>
        <taxon>Spiralia</taxon>
        <taxon>Lophotrochozoa</taxon>
        <taxon>Platyhelminthes</taxon>
        <taxon>Monogenea</taxon>
        <taxon>Polyopisthocotylea</taxon>
        <taxon>Polystomatidea</taxon>
        <taxon>Polystomatidae</taxon>
        <taxon>Protopolystoma</taxon>
    </lineage>
</organism>
<comment type="caution">
    <text evidence="1">The sequence shown here is derived from an EMBL/GenBank/DDBJ whole genome shotgun (WGS) entry which is preliminary data.</text>
</comment>
<dbReference type="EMBL" id="CAAALY010260786">
    <property type="protein sequence ID" value="VEL39305.1"/>
    <property type="molecule type" value="Genomic_DNA"/>
</dbReference>
<dbReference type="Proteomes" id="UP000784294">
    <property type="component" value="Unassembled WGS sequence"/>
</dbReference>
<name>A0A448XL65_9PLAT</name>
<dbReference type="AlphaFoldDB" id="A0A448XL65"/>
<sequence>MLGEISTLDELLAEFDISCQDPDHLLDTAELLLARIGKRTVPDIFVPGAQTRPISTSLYSSCSPRTCSPATSLHSTGNSSYVGSLRGSYIDNALPITDLTETEAIVAMTKAIYQRHLSGSSLTASLGPSSGCCSSGHGSFTGTSIQSGQTCPIGLPVSGVNQRETEELMECSGHLGFPPDSAIRQRTLSRLGEPDERSSNIATGGAICDSSTVHAPVFSDTNKIVSNLTDFVVTYSGRGQAYSMIVAQVGLLGIGYDATKVFLSHGKLDNDRSTEV</sequence>